<dbReference type="SFLD" id="SFLDG01136">
    <property type="entry name" value="C1.6:_Phosphoserine_Phosphatas"/>
    <property type="match status" value="1"/>
</dbReference>
<dbReference type="AlphaFoldDB" id="A0A2S6GDH8"/>
<dbReference type="SFLD" id="SFLDS00003">
    <property type="entry name" value="Haloacid_Dehalogenase"/>
    <property type="match status" value="1"/>
</dbReference>
<comment type="catalytic activity">
    <reaction evidence="12">
        <text>O-phospho-D-serine + H2O = D-serine + phosphate</text>
        <dbReference type="Rhea" id="RHEA:24873"/>
        <dbReference type="ChEBI" id="CHEBI:15377"/>
        <dbReference type="ChEBI" id="CHEBI:35247"/>
        <dbReference type="ChEBI" id="CHEBI:43474"/>
        <dbReference type="ChEBI" id="CHEBI:58680"/>
        <dbReference type="EC" id="3.1.3.3"/>
    </reaction>
</comment>
<evidence type="ECO:0000256" key="2">
    <source>
        <dbReference type="ARBA" id="ARBA00005135"/>
    </source>
</evidence>
<dbReference type="UniPathway" id="UPA00135">
    <property type="reaction ID" value="UER00198"/>
</dbReference>
<dbReference type="NCBIfam" id="TIGR01488">
    <property type="entry name" value="HAD-SF-IB"/>
    <property type="match status" value="1"/>
</dbReference>
<dbReference type="GO" id="GO:0006564">
    <property type="term" value="P:L-serine biosynthetic process"/>
    <property type="evidence" value="ECO:0007669"/>
    <property type="project" value="UniProtKB-KW"/>
</dbReference>
<keyword evidence="9" id="KW-0718">Serine biosynthesis</keyword>
<comment type="catalytic activity">
    <reaction evidence="11">
        <text>O-phospho-L-serine + H2O = L-serine + phosphate</text>
        <dbReference type="Rhea" id="RHEA:21208"/>
        <dbReference type="ChEBI" id="CHEBI:15377"/>
        <dbReference type="ChEBI" id="CHEBI:33384"/>
        <dbReference type="ChEBI" id="CHEBI:43474"/>
        <dbReference type="ChEBI" id="CHEBI:57524"/>
        <dbReference type="EC" id="3.1.3.3"/>
    </reaction>
</comment>
<dbReference type="InterPro" id="IPR036412">
    <property type="entry name" value="HAD-like_sf"/>
</dbReference>
<organism evidence="15 16">
    <name type="scientific">Actinokineospora auranticolor</name>
    <dbReference type="NCBI Taxonomy" id="155976"/>
    <lineage>
        <taxon>Bacteria</taxon>
        <taxon>Bacillati</taxon>
        <taxon>Actinomycetota</taxon>
        <taxon>Actinomycetes</taxon>
        <taxon>Pseudonocardiales</taxon>
        <taxon>Pseudonocardiaceae</taxon>
        <taxon>Actinokineospora</taxon>
    </lineage>
</organism>
<dbReference type="Pfam" id="PF21086">
    <property type="entry name" value="ACT_PSP_2"/>
    <property type="match status" value="1"/>
</dbReference>
<dbReference type="SUPFAM" id="SSF56784">
    <property type="entry name" value="HAD-like"/>
    <property type="match status" value="1"/>
</dbReference>
<evidence type="ECO:0000256" key="4">
    <source>
        <dbReference type="ARBA" id="ARBA00012640"/>
    </source>
</evidence>
<comment type="cofactor">
    <cofactor evidence="1">
        <name>Mg(2+)</name>
        <dbReference type="ChEBI" id="CHEBI:18420"/>
    </cofactor>
</comment>
<evidence type="ECO:0000256" key="13">
    <source>
        <dbReference type="PIRSR" id="PIRSR604469-1"/>
    </source>
</evidence>
<dbReference type="GO" id="GO:0000287">
    <property type="term" value="F:magnesium ion binding"/>
    <property type="evidence" value="ECO:0007669"/>
    <property type="project" value="TreeGrafter"/>
</dbReference>
<evidence type="ECO:0000256" key="7">
    <source>
        <dbReference type="ARBA" id="ARBA00022801"/>
    </source>
</evidence>
<comment type="caution">
    <text evidence="15">The sequence shown here is derived from an EMBL/GenBank/DDBJ whole genome shotgun (WGS) entry which is preliminary data.</text>
</comment>
<dbReference type="Pfam" id="PF12710">
    <property type="entry name" value="HAD"/>
    <property type="match status" value="1"/>
</dbReference>
<dbReference type="PANTHER" id="PTHR43344:SF2">
    <property type="entry name" value="PHOSPHOSERINE PHOSPHATASE"/>
    <property type="match status" value="1"/>
</dbReference>
<dbReference type="Gene3D" id="3.40.50.1000">
    <property type="entry name" value="HAD superfamily/HAD-like"/>
    <property type="match status" value="1"/>
</dbReference>
<evidence type="ECO:0000256" key="10">
    <source>
        <dbReference type="ARBA" id="ARBA00031693"/>
    </source>
</evidence>
<comment type="pathway">
    <text evidence="2">Amino-acid biosynthesis; L-serine biosynthesis; L-serine from 3-phospho-D-glycerate: step 3/3.</text>
</comment>
<evidence type="ECO:0000256" key="8">
    <source>
        <dbReference type="ARBA" id="ARBA00022842"/>
    </source>
</evidence>
<keyword evidence="16" id="KW-1185">Reference proteome</keyword>
<evidence type="ECO:0000256" key="6">
    <source>
        <dbReference type="ARBA" id="ARBA00022723"/>
    </source>
</evidence>
<dbReference type="InterPro" id="IPR004469">
    <property type="entry name" value="PSP"/>
</dbReference>
<dbReference type="InterPro" id="IPR049148">
    <property type="entry name" value="PSP_ACT"/>
</dbReference>
<dbReference type="SFLD" id="SFLDF00029">
    <property type="entry name" value="phosphoserine_phosphatase"/>
    <property type="match status" value="1"/>
</dbReference>
<dbReference type="InterPro" id="IPR050582">
    <property type="entry name" value="HAD-like_SerB"/>
</dbReference>
<dbReference type="OrthoDB" id="9792539at2"/>
<dbReference type="RefSeq" id="WP_104482980.1">
    <property type="nucleotide sequence ID" value="NZ_CP154825.1"/>
</dbReference>
<dbReference type="PANTHER" id="PTHR43344">
    <property type="entry name" value="PHOSPHOSERINE PHOSPHATASE"/>
    <property type="match status" value="1"/>
</dbReference>
<dbReference type="Gene3D" id="3.30.70.260">
    <property type="match status" value="1"/>
</dbReference>
<dbReference type="SFLD" id="SFLDG01137">
    <property type="entry name" value="C1.6.1:_Phosphoserine_Phosphat"/>
    <property type="match status" value="1"/>
</dbReference>
<feature type="domain" description="Phosphoserine phosphatase ACT" evidence="14">
    <location>
        <begin position="27"/>
        <end position="104"/>
    </location>
</feature>
<evidence type="ECO:0000256" key="11">
    <source>
        <dbReference type="ARBA" id="ARBA00048138"/>
    </source>
</evidence>
<gene>
    <name evidence="15" type="ORF">CLV40_13140</name>
</gene>
<evidence type="ECO:0000256" key="1">
    <source>
        <dbReference type="ARBA" id="ARBA00001946"/>
    </source>
</evidence>
<dbReference type="GO" id="GO:0005737">
    <property type="term" value="C:cytoplasm"/>
    <property type="evidence" value="ECO:0007669"/>
    <property type="project" value="TreeGrafter"/>
</dbReference>
<protein>
    <recommendedName>
        <fullName evidence="4">phosphoserine phosphatase</fullName>
        <ecNumber evidence="4">3.1.3.3</ecNumber>
    </recommendedName>
    <alternativeName>
        <fullName evidence="10">O-phosphoserine phosphohydrolase</fullName>
    </alternativeName>
</protein>
<dbReference type="NCBIfam" id="TIGR00338">
    <property type="entry name" value="serB"/>
    <property type="match status" value="1"/>
</dbReference>
<dbReference type="InterPro" id="IPR023214">
    <property type="entry name" value="HAD_sf"/>
</dbReference>
<sequence>MSAPVTIQTPLALRDPERVDAGRTGASHLVTVTGPEITAEVLSAVLHRLVSVSTVVCGMRTMATHPCTALELSVRLSTPLGNAEAALRVGLGRLAGQCEVDISLLRAERRYGLVVFDVDNTLVVGEVVDRLAERAGRAAEVGVLTARTMRGELDFAESLRQRVAMLAGLPVGVLERVTSEIHLMPGALVAVRTLQALGVKVGAISGGFTPVVAALARSLRLDFHAANDLEVAEGHLTGRLTGELIDAPAKVRALRRFATTERIPLPSCVAVGDGANDTDMLKAAGLGIAFNATDQVRAAADVAVSYPRLDLVLPMLGVPVPCALVGG</sequence>
<feature type="active site" description="Nucleophile" evidence="13">
    <location>
        <position position="117"/>
    </location>
</feature>
<dbReference type="GO" id="GO:0036424">
    <property type="term" value="F:L-phosphoserine phosphatase activity"/>
    <property type="evidence" value="ECO:0007669"/>
    <property type="project" value="InterPro"/>
</dbReference>
<evidence type="ECO:0000256" key="3">
    <source>
        <dbReference type="ARBA" id="ARBA00009184"/>
    </source>
</evidence>
<feature type="active site" description="Proton donor" evidence="13">
    <location>
        <position position="119"/>
    </location>
</feature>
<dbReference type="EC" id="3.1.3.3" evidence="4"/>
<evidence type="ECO:0000259" key="14">
    <source>
        <dbReference type="Pfam" id="PF21086"/>
    </source>
</evidence>
<evidence type="ECO:0000313" key="15">
    <source>
        <dbReference type="EMBL" id="PPK63171.1"/>
    </source>
</evidence>
<keyword evidence="6" id="KW-0479">Metal-binding</keyword>
<evidence type="ECO:0000256" key="9">
    <source>
        <dbReference type="ARBA" id="ARBA00023299"/>
    </source>
</evidence>
<comment type="similarity">
    <text evidence="3">Belongs to the HAD-like hydrolase superfamily. SerB family.</text>
</comment>
<keyword evidence="5" id="KW-0028">Amino-acid biosynthesis</keyword>
<accession>A0A2S6GDH8</accession>
<dbReference type="Proteomes" id="UP000239203">
    <property type="component" value="Unassembled WGS sequence"/>
</dbReference>
<keyword evidence="8" id="KW-0460">Magnesium</keyword>
<reference evidence="15 16" key="1">
    <citation type="submission" date="2018-02" db="EMBL/GenBank/DDBJ databases">
        <title>Genomic Encyclopedia of Archaeal and Bacterial Type Strains, Phase II (KMG-II): from individual species to whole genera.</title>
        <authorList>
            <person name="Goeker M."/>
        </authorList>
    </citation>
    <scope>NUCLEOTIDE SEQUENCE [LARGE SCALE GENOMIC DNA]</scope>
    <source>
        <strain evidence="15 16">YU 961-1</strain>
    </source>
</reference>
<dbReference type="EMBL" id="PTIX01000031">
    <property type="protein sequence ID" value="PPK63171.1"/>
    <property type="molecule type" value="Genomic_DNA"/>
</dbReference>
<evidence type="ECO:0000313" key="16">
    <source>
        <dbReference type="Proteomes" id="UP000239203"/>
    </source>
</evidence>
<proteinExistence type="inferred from homology"/>
<evidence type="ECO:0000256" key="5">
    <source>
        <dbReference type="ARBA" id="ARBA00022605"/>
    </source>
</evidence>
<keyword evidence="7" id="KW-0378">Hydrolase</keyword>
<evidence type="ECO:0000256" key="12">
    <source>
        <dbReference type="ARBA" id="ARBA00048523"/>
    </source>
</evidence>
<name>A0A2S6GDH8_9PSEU</name>